<proteinExistence type="predicted"/>
<evidence type="ECO:0000313" key="2">
    <source>
        <dbReference type="EMBL" id="VTR45753.1"/>
    </source>
</evidence>
<evidence type="ECO:0000313" key="3">
    <source>
        <dbReference type="Proteomes" id="UP000308196"/>
    </source>
</evidence>
<gene>
    <name evidence="2" type="ORF">NCTC11429_03265</name>
</gene>
<name>A0A4U9VI39_9SPHI</name>
<dbReference type="Proteomes" id="UP000308196">
    <property type="component" value="Chromosome"/>
</dbReference>
<keyword evidence="1" id="KW-0472">Membrane</keyword>
<feature type="transmembrane region" description="Helical" evidence="1">
    <location>
        <begin position="121"/>
        <end position="138"/>
    </location>
</feature>
<dbReference type="KEGG" id="stha:NCTC11429_03265"/>
<reference evidence="2 3" key="1">
    <citation type="submission" date="2019-05" db="EMBL/GenBank/DDBJ databases">
        <authorList>
            <consortium name="Pathogen Informatics"/>
        </authorList>
    </citation>
    <scope>NUCLEOTIDE SEQUENCE [LARGE SCALE GENOMIC DNA]</scope>
    <source>
        <strain evidence="2 3">NCTC11429</strain>
    </source>
</reference>
<organism evidence="2 3">
    <name type="scientific">Sphingobacterium thalpophilum</name>
    <dbReference type="NCBI Taxonomy" id="259"/>
    <lineage>
        <taxon>Bacteria</taxon>
        <taxon>Pseudomonadati</taxon>
        <taxon>Bacteroidota</taxon>
        <taxon>Sphingobacteriia</taxon>
        <taxon>Sphingobacteriales</taxon>
        <taxon>Sphingobacteriaceae</taxon>
        <taxon>Sphingobacterium</taxon>
    </lineage>
</organism>
<evidence type="ECO:0000256" key="1">
    <source>
        <dbReference type="SAM" id="Phobius"/>
    </source>
</evidence>
<dbReference type="EMBL" id="LR590484">
    <property type="protein sequence ID" value="VTR45753.1"/>
    <property type="molecule type" value="Genomic_DNA"/>
</dbReference>
<feature type="transmembrane region" description="Helical" evidence="1">
    <location>
        <begin position="74"/>
        <end position="101"/>
    </location>
</feature>
<protein>
    <submittedName>
        <fullName evidence="2">Uncharacterized protein</fullName>
    </submittedName>
</protein>
<dbReference type="AlphaFoldDB" id="A0A4U9VI39"/>
<keyword evidence="1" id="KW-1133">Transmembrane helix</keyword>
<sequence>MLSIVFNLKTISIQGFLERTVQLKYWVLVVIMVFVFWIGATIVSLMLNLPTYWSVSYMRQRLGEGVKHIPGLDVILHFVAFFSLLLVSVFPFLLLYVAVIFVYSQSSVERSFLFESHMQTYGIRYATIFVSYSLMIYMRENWSLLYHSVGQRHNLAVIYDRPFMEVIRSMEFEKELPVPQPIVTKRKVQGRVRPSVEKLSYTAPIVMLKGRRVKKDDRTYGLDITNVDIYLLADLLAKQGVFEQQVNLSALRFIDIVAVYVTAETKCIVLRNGTMLDCPTIFEQLRSIGMDNWVVKISKNYAVNMIFVRYPIKRVAEDLKLQTFVEKMLLQNIGQDELNTILRTGRGLRGHNVKKFLNSHFMYSRGGWDALIRI</sequence>
<keyword evidence="1" id="KW-0812">Transmembrane</keyword>
<feature type="transmembrane region" description="Helical" evidence="1">
    <location>
        <begin position="25"/>
        <end position="53"/>
    </location>
</feature>
<accession>A0A4U9VI39</accession>